<evidence type="ECO:0000313" key="2">
    <source>
        <dbReference type="EMBL" id="OQD66487.1"/>
    </source>
</evidence>
<evidence type="ECO:0000256" key="1">
    <source>
        <dbReference type="SAM" id="MobiDB-lite"/>
    </source>
</evidence>
<dbReference type="Proteomes" id="UP000191408">
    <property type="component" value="Unassembled WGS sequence"/>
</dbReference>
<comment type="caution">
    <text evidence="2">The sequence shown here is derived from an EMBL/GenBank/DDBJ whole genome shotgun (WGS) entry which is preliminary data.</text>
</comment>
<dbReference type="OrthoDB" id="4358598at2759"/>
<accession>A0A1V6NPJ4</accession>
<feature type="compositionally biased region" description="Basic residues" evidence="1">
    <location>
        <begin position="48"/>
        <end position="58"/>
    </location>
</feature>
<evidence type="ECO:0000313" key="3">
    <source>
        <dbReference type="Proteomes" id="UP000191408"/>
    </source>
</evidence>
<organism evidence="2 3">
    <name type="scientific">Penicillium polonicum</name>
    <dbReference type="NCBI Taxonomy" id="60169"/>
    <lineage>
        <taxon>Eukaryota</taxon>
        <taxon>Fungi</taxon>
        <taxon>Dikarya</taxon>
        <taxon>Ascomycota</taxon>
        <taxon>Pezizomycotina</taxon>
        <taxon>Eurotiomycetes</taxon>
        <taxon>Eurotiomycetidae</taxon>
        <taxon>Eurotiales</taxon>
        <taxon>Aspergillaceae</taxon>
        <taxon>Penicillium</taxon>
    </lineage>
</organism>
<feature type="region of interest" description="Disordered" evidence="1">
    <location>
        <begin position="1"/>
        <end position="70"/>
    </location>
</feature>
<reference evidence="3" key="1">
    <citation type="journal article" date="2017" name="Nat. Microbiol.">
        <title>Global analysis of biosynthetic gene clusters reveals vast potential of secondary metabolite production in Penicillium species.</title>
        <authorList>
            <person name="Nielsen J.C."/>
            <person name="Grijseels S."/>
            <person name="Prigent S."/>
            <person name="Ji B."/>
            <person name="Dainat J."/>
            <person name="Nielsen K.F."/>
            <person name="Frisvad J.C."/>
            <person name="Workman M."/>
            <person name="Nielsen J."/>
        </authorList>
    </citation>
    <scope>NUCLEOTIDE SEQUENCE [LARGE SCALE GENOMIC DNA]</scope>
    <source>
        <strain evidence="3">IBT 4502</strain>
    </source>
</reference>
<proteinExistence type="predicted"/>
<name>A0A1V6NPJ4_PENPO</name>
<feature type="compositionally biased region" description="Polar residues" evidence="1">
    <location>
        <begin position="14"/>
        <end position="27"/>
    </location>
</feature>
<sequence length="177" mass="19828">MSTQRYSPKALSYRSLSAHTARTSSPVKTVGTDMRRHAKKNPDAQRQEKRKPVRRGTRVNKYSLSAQPPVPPNGLKTYLQLTEADAPNLPRLDLESPRIFRGELYCRYPGCSVTTRYGQPCALLDHYKIKHDLELKAFKTSIGPVGRKQHGDCKVWLAQYAQLGQENVGPAPPPAFG</sequence>
<dbReference type="AlphaFoldDB" id="A0A1V6NPJ4"/>
<protein>
    <submittedName>
        <fullName evidence="2">Uncharacterized protein</fullName>
    </submittedName>
</protein>
<dbReference type="STRING" id="60169.A0A1V6NPJ4"/>
<gene>
    <name evidence="2" type="ORF">PENPOL_c004G07362</name>
</gene>
<dbReference type="EMBL" id="MDYM01000004">
    <property type="protein sequence ID" value="OQD66487.1"/>
    <property type="molecule type" value="Genomic_DNA"/>
</dbReference>
<keyword evidence="3" id="KW-1185">Reference proteome</keyword>